<keyword evidence="2" id="KW-0472">Membrane</keyword>
<keyword evidence="2" id="KW-1133">Transmembrane helix</keyword>
<dbReference type="SUPFAM" id="SSF52833">
    <property type="entry name" value="Thioredoxin-like"/>
    <property type="match status" value="1"/>
</dbReference>
<dbReference type="Gene3D" id="3.40.30.10">
    <property type="entry name" value="Glutaredoxin"/>
    <property type="match status" value="1"/>
</dbReference>
<evidence type="ECO:0000259" key="3">
    <source>
        <dbReference type="PROSITE" id="PS51352"/>
    </source>
</evidence>
<dbReference type="PANTHER" id="PTHR13887:SF56">
    <property type="entry name" value="THIOREDOXIN-LIKE REDUCTASE RV2466C"/>
    <property type="match status" value="1"/>
</dbReference>
<dbReference type="InterPro" id="IPR012336">
    <property type="entry name" value="Thioredoxin-like_fold"/>
</dbReference>
<feature type="transmembrane region" description="Helical" evidence="2">
    <location>
        <begin position="7"/>
        <end position="28"/>
    </location>
</feature>
<dbReference type="Pfam" id="PF13462">
    <property type="entry name" value="Thioredoxin_4"/>
    <property type="match status" value="1"/>
</dbReference>
<dbReference type="CDD" id="cd02972">
    <property type="entry name" value="DsbA_family"/>
    <property type="match status" value="1"/>
</dbReference>
<dbReference type="InterPro" id="IPR013766">
    <property type="entry name" value="Thioredoxin_domain"/>
</dbReference>
<evidence type="ECO:0000313" key="4">
    <source>
        <dbReference type="EMBL" id="KKS47198.1"/>
    </source>
</evidence>
<dbReference type="Proteomes" id="UP000034704">
    <property type="component" value="Unassembled WGS sequence"/>
</dbReference>
<proteinExistence type="inferred from homology"/>
<sequence length="218" mass="24410">MDTQKRIIVWFSAALVVVIAAIGAYQIATGPRAELPRKDGTLNLAIDQTDHTKGSTTPKMTFVEYSDLQCPACGAYYPMLEEMFAEYKDSISFTYRHFPLPQHKNALSSAYASEAAGKQGKFWEMVDLIFKNQSEWSESTTASVIFEGYAEKLGLDIDQYKNDVNSDVVKEKVARDQKSGKLSAIDHTPTFFINNKMSDNPRSIEELKALIEYAIANP</sequence>
<keyword evidence="2" id="KW-0812">Transmembrane</keyword>
<evidence type="ECO:0000313" key="5">
    <source>
        <dbReference type="Proteomes" id="UP000034704"/>
    </source>
</evidence>
<dbReference type="AlphaFoldDB" id="A0A0G1CC37"/>
<dbReference type="EMBL" id="LCDG01000010">
    <property type="protein sequence ID" value="KKS47198.1"/>
    <property type="molecule type" value="Genomic_DNA"/>
</dbReference>
<dbReference type="GO" id="GO:0016853">
    <property type="term" value="F:isomerase activity"/>
    <property type="evidence" value="ECO:0007669"/>
    <property type="project" value="UniProtKB-KW"/>
</dbReference>
<organism evidence="4 5">
    <name type="scientific">Candidatus Nomurabacteria bacterium GW2011_GWC2_42_20</name>
    <dbReference type="NCBI Taxonomy" id="1618756"/>
    <lineage>
        <taxon>Bacteria</taxon>
        <taxon>Candidatus Nomuraibacteriota</taxon>
    </lineage>
</organism>
<evidence type="ECO:0000256" key="1">
    <source>
        <dbReference type="ARBA" id="ARBA00005791"/>
    </source>
</evidence>
<gene>
    <name evidence="4" type="ORF">UV12_C0010G0015</name>
</gene>
<dbReference type="STRING" id="1618756.UV12_C0010G0015"/>
<dbReference type="InterPro" id="IPR036249">
    <property type="entry name" value="Thioredoxin-like_sf"/>
</dbReference>
<reference evidence="4 5" key="1">
    <citation type="journal article" date="2015" name="Nature">
        <title>rRNA introns, odd ribosomes, and small enigmatic genomes across a large radiation of phyla.</title>
        <authorList>
            <person name="Brown C.T."/>
            <person name="Hug L.A."/>
            <person name="Thomas B.C."/>
            <person name="Sharon I."/>
            <person name="Castelle C.J."/>
            <person name="Singh A."/>
            <person name="Wilkins M.J."/>
            <person name="Williams K.H."/>
            <person name="Banfield J.F."/>
        </authorList>
    </citation>
    <scope>NUCLEOTIDE SEQUENCE [LARGE SCALE GENOMIC DNA]</scope>
</reference>
<protein>
    <submittedName>
        <fullName evidence="4">Protein-disulfide isomerase</fullName>
    </submittedName>
</protein>
<name>A0A0G1CC37_9BACT</name>
<dbReference type="PANTHER" id="PTHR13887">
    <property type="entry name" value="GLUTATHIONE S-TRANSFERASE KAPPA"/>
    <property type="match status" value="1"/>
</dbReference>
<comment type="caution">
    <text evidence="4">The sequence shown here is derived from an EMBL/GenBank/DDBJ whole genome shotgun (WGS) entry which is preliminary data.</text>
</comment>
<dbReference type="PROSITE" id="PS51352">
    <property type="entry name" value="THIOREDOXIN_2"/>
    <property type="match status" value="1"/>
</dbReference>
<keyword evidence="4" id="KW-0413">Isomerase</keyword>
<comment type="similarity">
    <text evidence="1">Belongs to the thioredoxin family. DsbA subfamily.</text>
</comment>
<feature type="domain" description="Thioredoxin" evidence="3">
    <location>
        <begin position="24"/>
        <end position="216"/>
    </location>
</feature>
<evidence type="ECO:0000256" key="2">
    <source>
        <dbReference type="SAM" id="Phobius"/>
    </source>
</evidence>
<accession>A0A0G1CC37</accession>